<organism evidence="13 14">
    <name type="scientific">Vibrio aerogenes CECT 7868</name>
    <dbReference type="NCBI Taxonomy" id="1216006"/>
    <lineage>
        <taxon>Bacteria</taxon>
        <taxon>Pseudomonadati</taxon>
        <taxon>Pseudomonadota</taxon>
        <taxon>Gammaproteobacteria</taxon>
        <taxon>Vibrionales</taxon>
        <taxon>Vibrionaceae</taxon>
        <taxon>Vibrio</taxon>
    </lineage>
</organism>
<evidence type="ECO:0000256" key="7">
    <source>
        <dbReference type="ARBA" id="ARBA00022827"/>
    </source>
</evidence>
<dbReference type="GO" id="GO:0005737">
    <property type="term" value="C:cytoplasm"/>
    <property type="evidence" value="ECO:0007669"/>
    <property type="project" value="UniProtKB-SubCell"/>
</dbReference>
<dbReference type="NCBIfam" id="TIGR03197">
    <property type="entry name" value="MnmC_Cterm"/>
    <property type="match status" value="1"/>
</dbReference>
<dbReference type="NCBIfam" id="NF033855">
    <property type="entry name" value="tRNA_MNMC2"/>
    <property type="match status" value="1"/>
</dbReference>
<dbReference type="RefSeq" id="WP_073602379.1">
    <property type="nucleotide sequence ID" value="NZ_FQXZ01000007.1"/>
</dbReference>
<evidence type="ECO:0000259" key="11">
    <source>
        <dbReference type="Pfam" id="PF01266"/>
    </source>
</evidence>
<dbReference type="GO" id="GO:0002098">
    <property type="term" value="P:tRNA wobble uridine modification"/>
    <property type="evidence" value="ECO:0007669"/>
    <property type="project" value="TreeGrafter"/>
</dbReference>
<keyword evidence="14" id="KW-1185">Reference proteome</keyword>
<dbReference type="Pfam" id="PF05430">
    <property type="entry name" value="Methyltransf_30"/>
    <property type="match status" value="1"/>
</dbReference>
<dbReference type="STRING" id="1216006.VA7868_00589"/>
<keyword evidence="5 10" id="KW-0949">S-adenosyl-L-methionine</keyword>
<evidence type="ECO:0000256" key="6">
    <source>
        <dbReference type="ARBA" id="ARBA00022694"/>
    </source>
</evidence>
<feature type="region of interest" description="tRNA (mnm(5)s(2)U34)-methyltransferase" evidence="10">
    <location>
        <begin position="1"/>
        <end position="243"/>
    </location>
</feature>
<protein>
    <recommendedName>
        <fullName evidence="10">tRNA 5-methylaminomethyl-2-thiouridine biosynthesis bifunctional protein MnmC</fullName>
        <shortName evidence="10">tRNA mnm(5)s(2)U biosynthesis bifunctional protein</shortName>
    </recommendedName>
    <domain>
        <recommendedName>
            <fullName evidence="10">tRNA (mnm(5)s(2)U34)-methyltransferase</fullName>
            <ecNumber evidence="10">2.1.1.61</ecNumber>
        </recommendedName>
    </domain>
    <domain>
        <recommendedName>
            <fullName evidence="10">FAD-dependent cmnm(5)s(2)U34 oxidoreductase</fullName>
            <ecNumber evidence="10">1.5.-.-</ecNumber>
        </recommendedName>
    </domain>
</protein>
<dbReference type="Pfam" id="PF01266">
    <property type="entry name" value="DAO"/>
    <property type="match status" value="1"/>
</dbReference>
<evidence type="ECO:0000256" key="8">
    <source>
        <dbReference type="ARBA" id="ARBA00023002"/>
    </source>
</evidence>
<evidence type="ECO:0000259" key="12">
    <source>
        <dbReference type="Pfam" id="PF05430"/>
    </source>
</evidence>
<keyword evidence="3 10" id="KW-0285">Flavoprotein</keyword>
<dbReference type="EC" id="2.1.1.61" evidence="10"/>
<proteinExistence type="inferred from homology"/>
<dbReference type="NCBIfam" id="NF002481">
    <property type="entry name" value="PRK01747.1-2"/>
    <property type="match status" value="1"/>
</dbReference>
<dbReference type="AlphaFoldDB" id="A0A1M5W400"/>
<dbReference type="InterPro" id="IPR029063">
    <property type="entry name" value="SAM-dependent_MTases_sf"/>
</dbReference>
<dbReference type="InterPro" id="IPR006076">
    <property type="entry name" value="FAD-dep_OxRdtase"/>
</dbReference>
<dbReference type="PANTHER" id="PTHR13847">
    <property type="entry name" value="SARCOSINE DEHYDROGENASE-RELATED"/>
    <property type="match status" value="1"/>
</dbReference>
<dbReference type="InterPro" id="IPR047785">
    <property type="entry name" value="tRNA_MNMC2"/>
</dbReference>
<keyword evidence="4 10" id="KW-0808">Transferase</keyword>
<accession>A0A1M5W400</accession>
<evidence type="ECO:0000256" key="3">
    <source>
        <dbReference type="ARBA" id="ARBA00022630"/>
    </source>
</evidence>
<comment type="catalytic activity">
    <reaction evidence="10">
        <text>5-aminomethyl-2-thiouridine(34) in tRNA + S-adenosyl-L-methionine = 5-methylaminomethyl-2-thiouridine(34) in tRNA + S-adenosyl-L-homocysteine + H(+)</text>
        <dbReference type="Rhea" id="RHEA:19569"/>
        <dbReference type="Rhea" id="RHEA-COMP:10195"/>
        <dbReference type="Rhea" id="RHEA-COMP:10197"/>
        <dbReference type="ChEBI" id="CHEBI:15378"/>
        <dbReference type="ChEBI" id="CHEBI:57856"/>
        <dbReference type="ChEBI" id="CHEBI:59789"/>
        <dbReference type="ChEBI" id="CHEBI:74454"/>
        <dbReference type="ChEBI" id="CHEBI:74455"/>
        <dbReference type="EC" id="2.1.1.61"/>
    </reaction>
</comment>
<dbReference type="PANTHER" id="PTHR13847:SF283">
    <property type="entry name" value="TRNA 5-METHYLAMINOMETHYL-2-THIOURIDINE BIOSYNTHESIS BIFUNCTIONAL PROTEIN MNMC"/>
    <property type="match status" value="1"/>
</dbReference>
<dbReference type="InterPro" id="IPR017610">
    <property type="entry name" value="tRNA_S-uridine_synth_MnmC_C"/>
</dbReference>
<keyword evidence="8 10" id="KW-0560">Oxidoreductase</keyword>
<keyword evidence="6 10" id="KW-0819">tRNA processing</keyword>
<dbReference type="EMBL" id="FQXZ01000007">
    <property type="protein sequence ID" value="SHH82195.1"/>
    <property type="molecule type" value="Genomic_DNA"/>
</dbReference>
<dbReference type="GO" id="GO:0050660">
    <property type="term" value="F:flavin adenine dinucleotide binding"/>
    <property type="evidence" value="ECO:0007669"/>
    <property type="project" value="UniProtKB-UniRule"/>
</dbReference>
<dbReference type="Gene3D" id="3.30.9.10">
    <property type="entry name" value="D-Amino Acid Oxidase, subunit A, domain 2"/>
    <property type="match status" value="1"/>
</dbReference>
<dbReference type="OrthoDB" id="9786494at2"/>
<dbReference type="EC" id="1.5.-.-" evidence="10"/>
<comment type="subcellular location">
    <subcellularLocation>
        <location evidence="10">Cytoplasm</location>
    </subcellularLocation>
</comment>
<comment type="similarity">
    <text evidence="10">In the N-terminal section; belongs to the methyltransferase superfamily. tRNA (mnm(5)s(2)U34)-methyltransferase family.</text>
</comment>
<dbReference type="GO" id="GO:0016645">
    <property type="term" value="F:oxidoreductase activity, acting on the CH-NH group of donors"/>
    <property type="evidence" value="ECO:0007669"/>
    <property type="project" value="InterPro"/>
</dbReference>
<keyword evidence="7 10" id="KW-0274">FAD</keyword>
<dbReference type="Gene3D" id="3.40.50.150">
    <property type="entry name" value="Vaccinia Virus protein VP39"/>
    <property type="match status" value="1"/>
</dbReference>
<evidence type="ECO:0000256" key="9">
    <source>
        <dbReference type="ARBA" id="ARBA00023268"/>
    </source>
</evidence>
<comment type="similarity">
    <text evidence="10">In the C-terminal section; belongs to the DAO family.</text>
</comment>
<evidence type="ECO:0000256" key="4">
    <source>
        <dbReference type="ARBA" id="ARBA00022679"/>
    </source>
</evidence>
<dbReference type="GO" id="GO:0004808">
    <property type="term" value="F:tRNA (5-methylaminomethyl-2-thiouridylate)(34)-methyltransferase activity"/>
    <property type="evidence" value="ECO:0007669"/>
    <property type="project" value="UniProtKB-EC"/>
</dbReference>
<evidence type="ECO:0000313" key="14">
    <source>
        <dbReference type="Proteomes" id="UP000184608"/>
    </source>
</evidence>
<keyword evidence="9 10" id="KW-0511">Multifunctional enzyme</keyword>
<feature type="domain" description="MnmC-like methyltransferase" evidence="12">
    <location>
        <begin position="116"/>
        <end position="242"/>
    </location>
</feature>
<dbReference type="InterPro" id="IPR008471">
    <property type="entry name" value="MnmC-like_methylTransf"/>
</dbReference>
<evidence type="ECO:0000256" key="5">
    <source>
        <dbReference type="ARBA" id="ARBA00022691"/>
    </source>
</evidence>
<evidence type="ECO:0000256" key="2">
    <source>
        <dbReference type="ARBA" id="ARBA00022603"/>
    </source>
</evidence>
<evidence type="ECO:0000256" key="10">
    <source>
        <dbReference type="HAMAP-Rule" id="MF_01102"/>
    </source>
</evidence>
<dbReference type="Proteomes" id="UP000184608">
    <property type="component" value="Unassembled WGS sequence"/>
</dbReference>
<dbReference type="SUPFAM" id="SSF51905">
    <property type="entry name" value="FAD/NAD(P)-binding domain"/>
    <property type="match status" value="1"/>
</dbReference>
<dbReference type="InterPro" id="IPR036188">
    <property type="entry name" value="FAD/NAD-bd_sf"/>
</dbReference>
<comment type="function">
    <text evidence="10">Catalyzes the last two steps in the biosynthesis of 5-methylaminomethyl-2-thiouridine (mnm(5)s(2)U) at the wobble position (U34) in tRNA. Catalyzes the FAD-dependent demodification of cmnm(5)s(2)U34 to nm(5)s(2)U34, followed by the transfer of a methyl group from S-adenosyl-L-methionine to nm(5)s(2)U34, to form mnm(5)s(2)U34.</text>
</comment>
<dbReference type="GO" id="GO:0032259">
    <property type="term" value="P:methylation"/>
    <property type="evidence" value="ECO:0007669"/>
    <property type="project" value="UniProtKB-KW"/>
</dbReference>
<dbReference type="HAMAP" id="MF_01102">
    <property type="entry name" value="MnmC"/>
    <property type="match status" value="1"/>
</dbReference>
<keyword evidence="1 10" id="KW-0963">Cytoplasm</keyword>
<feature type="region of interest" description="FAD-dependent cmnm(5)s(2)U34 oxidoreductase" evidence="10">
    <location>
        <begin position="269"/>
        <end position="669"/>
    </location>
</feature>
<dbReference type="InterPro" id="IPR023032">
    <property type="entry name" value="tRNA_MAMT_biosynth_bifunc_MnmC"/>
</dbReference>
<reference evidence="13 14" key="1">
    <citation type="submission" date="2016-11" db="EMBL/GenBank/DDBJ databases">
        <authorList>
            <person name="Jaros S."/>
            <person name="Januszkiewicz K."/>
            <person name="Wedrychowicz H."/>
        </authorList>
    </citation>
    <scope>NUCLEOTIDE SEQUENCE [LARGE SCALE GENOMIC DNA]</scope>
    <source>
        <strain evidence="13 14">CECT 7868</strain>
    </source>
</reference>
<keyword evidence="2 10" id="KW-0489">Methyltransferase</keyword>
<feature type="domain" description="FAD dependent oxidoreductase" evidence="11">
    <location>
        <begin position="265"/>
        <end position="636"/>
    </location>
</feature>
<dbReference type="Gene3D" id="3.50.50.60">
    <property type="entry name" value="FAD/NAD(P)-binding domain"/>
    <property type="match status" value="1"/>
</dbReference>
<dbReference type="FunFam" id="3.40.50.150:FF:000107">
    <property type="entry name" value="tRNA 5-methylaminomethyl-2-thiouridine biosynthesis bifunctional protein MnmC"/>
    <property type="match status" value="1"/>
</dbReference>
<evidence type="ECO:0000256" key="1">
    <source>
        <dbReference type="ARBA" id="ARBA00022490"/>
    </source>
</evidence>
<dbReference type="NCBIfam" id="NF002484">
    <property type="entry name" value="PRK01747.1-5"/>
    <property type="match status" value="1"/>
</dbReference>
<comment type="cofactor">
    <cofactor evidence="10">
        <name>FAD</name>
        <dbReference type="ChEBI" id="CHEBI:57692"/>
    </cofactor>
</comment>
<evidence type="ECO:0000313" key="13">
    <source>
        <dbReference type="EMBL" id="SHH82195.1"/>
    </source>
</evidence>
<gene>
    <name evidence="13" type="primary">mnmC_1</name>
    <name evidence="10" type="synonym">mnmC</name>
    <name evidence="13" type="ORF">VA7868_00589</name>
</gene>
<sequence length="669" mass="75824">MNKLQHAQLGWNESGTPVSDQFDDVYFSNHNGLEETRYVFLHQNHLPERWHQFSQKRFVIGETGFGTGLNFLVAWQYFEHFRQENPDAPLKQLHFISFEKYPLNKQDLIQAHQAWPELEKYAHALQNHYPSAIPECHRIVFADGAVTLDLWFGDIQDCMPQVPVSGQGLIDAWFLDGFAPGKNPDMWNQNIFNHMAKLGREHATCATFTAAGFVRRGLNEAGFKMQKVKGFGTKREMLAGQLEQASGWTNIPPWYTYQGVSDIRDVAIIGGGVATATLAKSLTRRGINVSVYCQDQHLAEGASGNRQGALYPLLNAAHDPLSRVFAGSFLFARQFFDQCAADIRFDHQWCGVTQLMWDEKSRKKLNPIADSIFPQALVTKLTAEQTSSSLGQPVSVESLHYPMGGWLCPAQFTEQLLSTLEKQEKLHLHREVRISQIEWDETQQLWHLTSGEKQFHHQSVVIATGHQFDEFLQTKNLPLAKVKGQVSHIPTTDNLSKLNHVLCYDGYMTPVNPENQSHCIGASYDRQNIDTSFDIDAQKENGEKLKKCIPDQSWPHEVDLAGKNARQGIRCVSRDHLPFVGNLSDYQWIQSHYKNLQQQNETDTEALHLYPGLYALLGLGSRGLCSSPLMAELLASIMSNDPIPLSVDLLERLHPARMWIRKLRKGKAL</sequence>
<name>A0A1M5W400_9VIBR</name>